<proteinExistence type="predicted"/>
<protein>
    <recommendedName>
        <fullName evidence="4">C2H2-type domain-containing protein</fullName>
    </recommendedName>
</protein>
<name>A0A2H3DMM1_ARMGA</name>
<dbReference type="EMBL" id="KZ293652">
    <property type="protein sequence ID" value="PBK95320.1"/>
    <property type="molecule type" value="Genomic_DNA"/>
</dbReference>
<evidence type="ECO:0000313" key="3">
    <source>
        <dbReference type="Proteomes" id="UP000217790"/>
    </source>
</evidence>
<sequence>MHLEKYSSTFASLNQMIHSDFSIDATQQSFYAPVANVSCYRSLRWSSELLQHDMVPPREKCSECNTRTRSLKDHLSKRFHLEWYSLEKPQLDIMHDDQRPNIKPPRARFMYKHRRMNFSTNVEPGTPFQVQQTDTRADVGTQELSNK</sequence>
<dbReference type="InParanoid" id="A0A2H3DMM1"/>
<keyword evidence="3" id="KW-1185">Reference proteome</keyword>
<dbReference type="Proteomes" id="UP000217790">
    <property type="component" value="Unassembled WGS sequence"/>
</dbReference>
<accession>A0A2H3DMM1</accession>
<dbReference type="AlphaFoldDB" id="A0A2H3DMM1"/>
<gene>
    <name evidence="2" type="ORF">ARMGADRAFT_796205</name>
</gene>
<feature type="region of interest" description="Disordered" evidence="1">
    <location>
        <begin position="120"/>
        <end position="147"/>
    </location>
</feature>
<feature type="compositionally biased region" description="Polar residues" evidence="1">
    <location>
        <begin position="120"/>
        <end position="134"/>
    </location>
</feature>
<organism evidence="2 3">
    <name type="scientific">Armillaria gallica</name>
    <name type="common">Bulbous honey fungus</name>
    <name type="synonym">Armillaria bulbosa</name>
    <dbReference type="NCBI Taxonomy" id="47427"/>
    <lineage>
        <taxon>Eukaryota</taxon>
        <taxon>Fungi</taxon>
        <taxon>Dikarya</taxon>
        <taxon>Basidiomycota</taxon>
        <taxon>Agaricomycotina</taxon>
        <taxon>Agaricomycetes</taxon>
        <taxon>Agaricomycetidae</taxon>
        <taxon>Agaricales</taxon>
        <taxon>Marasmiineae</taxon>
        <taxon>Physalacriaceae</taxon>
        <taxon>Armillaria</taxon>
    </lineage>
</organism>
<evidence type="ECO:0008006" key="4">
    <source>
        <dbReference type="Google" id="ProtNLM"/>
    </source>
</evidence>
<evidence type="ECO:0000256" key="1">
    <source>
        <dbReference type="SAM" id="MobiDB-lite"/>
    </source>
</evidence>
<reference evidence="3" key="1">
    <citation type="journal article" date="2017" name="Nat. Ecol. Evol.">
        <title>Genome expansion and lineage-specific genetic innovations in the forest pathogenic fungi Armillaria.</title>
        <authorList>
            <person name="Sipos G."/>
            <person name="Prasanna A.N."/>
            <person name="Walter M.C."/>
            <person name="O'Connor E."/>
            <person name="Balint B."/>
            <person name="Krizsan K."/>
            <person name="Kiss B."/>
            <person name="Hess J."/>
            <person name="Varga T."/>
            <person name="Slot J."/>
            <person name="Riley R."/>
            <person name="Boka B."/>
            <person name="Rigling D."/>
            <person name="Barry K."/>
            <person name="Lee J."/>
            <person name="Mihaltcheva S."/>
            <person name="LaButti K."/>
            <person name="Lipzen A."/>
            <person name="Waldron R."/>
            <person name="Moloney N.M."/>
            <person name="Sperisen C."/>
            <person name="Kredics L."/>
            <person name="Vagvoelgyi C."/>
            <person name="Patrignani A."/>
            <person name="Fitzpatrick D."/>
            <person name="Nagy I."/>
            <person name="Doyle S."/>
            <person name="Anderson J.B."/>
            <person name="Grigoriev I.V."/>
            <person name="Gueldener U."/>
            <person name="Muensterkoetter M."/>
            <person name="Nagy L.G."/>
        </authorList>
    </citation>
    <scope>NUCLEOTIDE SEQUENCE [LARGE SCALE GENOMIC DNA]</scope>
    <source>
        <strain evidence="3">Ar21-2</strain>
    </source>
</reference>
<evidence type="ECO:0000313" key="2">
    <source>
        <dbReference type="EMBL" id="PBK95320.1"/>
    </source>
</evidence>